<evidence type="ECO:0000313" key="1">
    <source>
        <dbReference type="EMBL" id="AIK68827.1"/>
    </source>
</evidence>
<dbReference type="PROSITE" id="PS51318">
    <property type="entry name" value="TAT"/>
    <property type="match status" value="1"/>
</dbReference>
<protein>
    <submittedName>
        <fullName evidence="1">Uncharacterized protein</fullName>
    </submittedName>
</protein>
<evidence type="ECO:0000313" key="2">
    <source>
        <dbReference type="Proteomes" id="UP000230449"/>
    </source>
</evidence>
<name>A0A076YP73_9CAUD</name>
<organism evidence="1 2">
    <name type="scientific">Mycobacterium phage LizLemon</name>
    <dbReference type="NCBI Taxonomy" id="1527533"/>
    <lineage>
        <taxon>Viruses</taxon>
        <taxon>Duplodnaviria</taxon>
        <taxon>Heunggongvirae</taxon>
        <taxon>Uroviricota</taxon>
        <taxon>Caudoviricetes</taxon>
        <taxon>Bclasvirinae</taxon>
        <taxon>Rosebushvirus</taxon>
        <taxon>Rosebushvirus rosebush</taxon>
    </lineage>
</organism>
<dbReference type="EMBL" id="KM101117">
    <property type="protein sequence ID" value="AIK68827.1"/>
    <property type="molecule type" value="Genomic_DNA"/>
</dbReference>
<reference evidence="1 2" key="1">
    <citation type="submission" date="2014-06" db="EMBL/GenBank/DDBJ databases">
        <authorList>
            <person name="Pfaffle P.K."/>
            <person name="Tobiason D.M."/>
            <person name="Arnold K."/>
            <person name="Ash A."/>
            <person name="Austin Q."/>
            <person name="Brahm K."/>
            <person name="Carberry B."/>
            <person name="Grant J."/>
            <person name="Leckie K."/>
            <person name="Meder A."/>
            <person name="Newsom A."/>
            <person name="Reinecke M."/>
            <person name="Rognrud K."/>
            <person name="Serrano M.G."/>
            <person name="Buck G."/>
            <person name="Lee V."/>
            <person name="Wang Y."/>
            <person name="Carvalho R."/>
            <person name="Voegtly L."/>
            <person name="Shi R."/>
            <person name="Duckworth R."/>
            <person name="Johnson A."/>
            <person name="Loviza R."/>
            <person name="Walstead R."/>
            <person name="Shah Z."/>
            <person name="Kiflezghi M."/>
            <person name="Wade K."/>
            <person name="Anders K.R."/>
            <person name="Braun M.A."/>
            <person name="Delesalle V.A."/>
            <person name="Hughes L.E."/>
            <person name="Ware V.C."/>
            <person name="Bradley K.W."/>
            <person name="Barker L.P."/>
            <person name="Asai D.J."/>
            <person name="Bowman C.A."/>
            <person name="Russell D.A."/>
            <person name="Pope W.H."/>
            <person name="Jacobs-Sera D."/>
            <person name="Hendrix R.W."/>
            <person name="Hatfull G.F."/>
        </authorList>
    </citation>
    <scope>NUCLEOTIDE SEQUENCE [LARGE SCALE GENOMIC DNA]</scope>
</reference>
<dbReference type="InterPro" id="IPR006311">
    <property type="entry name" value="TAT_signal"/>
</dbReference>
<proteinExistence type="predicted"/>
<sequence>MHTYHRRTVRRAAAALAAATVLLGTGAAYATEAHALPDPRVPAPPFWCPGNGPGMSASGWGGYCEGQSFPDGTRLNTFRIGYWWQPLRCIIPNGSPTPPLAGPGGCGGVLG</sequence>
<gene>
    <name evidence="1" type="ORF">PBI_LIZLEMON_53</name>
</gene>
<accession>A0A076YP73</accession>
<dbReference type="Proteomes" id="UP000230449">
    <property type="component" value="Segment"/>
</dbReference>